<reference evidence="1" key="1">
    <citation type="submission" date="2022-10" db="EMBL/GenBank/DDBJ databases">
        <title>The complete genomes of actinobacterial strains from the NBC collection.</title>
        <authorList>
            <person name="Joergensen T.S."/>
            <person name="Alvarez Arevalo M."/>
            <person name="Sterndorff E.B."/>
            <person name="Faurdal D."/>
            <person name="Vuksanovic O."/>
            <person name="Mourched A.-S."/>
            <person name="Charusanti P."/>
            <person name="Shaw S."/>
            <person name="Blin K."/>
            <person name="Weber T."/>
        </authorList>
    </citation>
    <scope>NUCLEOTIDE SEQUENCE</scope>
    <source>
        <strain evidence="1">NBC_01482</strain>
    </source>
</reference>
<dbReference type="EMBL" id="CP109441">
    <property type="protein sequence ID" value="WUV48750.1"/>
    <property type="molecule type" value="Genomic_DNA"/>
</dbReference>
<organism evidence="1 2">
    <name type="scientific">Nocardia vinacea</name>
    <dbReference type="NCBI Taxonomy" id="96468"/>
    <lineage>
        <taxon>Bacteria</taxon>
        <taxon>Bacillati</taxon>
        <taxon>Actinomycetota</taxon>
        <taxon>Actinomycetes</taxon>
        <taxon>Mycobacteriales</taxon>
        <taxon>Nocardiaceae</taxon>
        <taxon>Nocardia</taxon>
    </lineage>
</organism>
<protein>
    <submittedName>
        <fullName evidence="1">Uncharacterized protein</fullName>
    </submittedName>
</protein>
<gene>
    <name evidence="1" type="ORF">OG563_11475</name>
</gene>
<keyword evidence="2" id="KW-1185">Reference proteome</keyword>
<accession>A0ABZ1YZM5</accession>
<dbReference type="Proteomes" id="UP001432062">
    <property type="component" value="Chromosome"/>
</dbReference>
<sequence length="88" mass="10386">MREIHRTEIDGLQATWRLNHLRQVEIMNVHNTSEVLPIVTFGPGTFPDLVQARDQWPKLAPLWDAVRHDLWMELVPRYRASVTARYPQ</sequence>
<proteinExistence type="predicted"/>
<evidence type="ECO:0000313" key="1">
    <source>
        <dbReference type="EMBL" id="WUV48750.1"/>
    </source>
</evidence>
<evidence type="ECO:0000313" key="2">
    <source>
        <dbReference type="Proteomes" id="UP001432062"/>
    </source>
</evidence>
<name>A0ABZ1YZM5_9NOCA</name>
<dbReference type="RefSeq" id="WP_329413155.1">
    <property type="nucleotide sequence ID" value="NZ_CP109441.1"/>
</dbReference>